<dbReference type="KEGG" id="ppm:PPSC2_26815"/>
<dbReference type="RefSeq" id="WP_013386075.1">
    <property type="nucleotide sequence ID" value="NC_014628.2"/>
</dbReference>
<gene>
    <name evidence="1" type="ORF">PPSC2_26815</name>
</gene>
<sequence>MKMELLETLARCRVVDSSEMTIPSEVIEELREEKLVLQKEFGEEPSRKTLYMLTDKGEVYIKQNMPEIREIYRGFIVEQDLALCDFYLRRSVDERKSWITKDDLIKKYRLPGTVDGAFMNREGKLVGVKVLNQTASYAAVEKVEGFLKAAQIEFVHYIMFSN</sequence>
<evidence type="ECO:0000313" key="1">
    <source>
        <dbReference type="EMBL" id="ADO59661.1"/>
    </source>
</evidence>
<name>E3EJR3_PAEPS</name>
<dbReference type="EMBL" id="CP002214">
    <property type="protein sequence ID" value="ADO59661.1"/>
    <property type="molecule type" value="Genomic_DNA"/>
</dbReference>
<reference evidence="1 2" key="1">
    <citation type="journal article" date="2011" name="J. Bacteriol.">
        <title>Complete genome sequence of Paenibacillus polymyxa SC2, a strain of plant growth-promoting Rhizobacterium with broad-spectrum antimicrobial activity.</title>
        <authorList>
            <person name="Ma M."/>
            <person name="Wang C."/>
            <person name="Ding Y."/>
            <person name="Li L."/>
            <person name="Shen D."/>
            <person name="Jiang X."/>
            <person name="Guan D."/>
            <person name="Cao F."/>
            <person name="Chen H."/>
            <person name="Feng R."/>
            <person name="Wang X."/>
            <person name="Ge Y."/>
            <person name="Yao L."/>
            <person name="Bing X."/>
            <person name="Yang X."/>
            <person name="Li J."/>
            <person name="Du B."/>
        </authorList>
    </citation>
    <scope>NUCLEOTIDE SEQUENCE [LARGE SCALE GENOMIC DNA]</scope>
    <source>
        <strain evidence="1 2">SC2</strain>
        <plasmid evidence="2">pSC2</plasmid>
    </source>
</reference>
<dbReference type="PATRIC" id="fig|886882.15.peg.5668"/>
<keyword evidence="1" id="KW-0614">Plasmid</keyword>
<protein>
    <submittedName>
        <fullName evidence="1">Uncharacterized protein</fullName>
    </submittedName>
</protein>
<dbReference type="HOGENOM" id="CLU_1633763_0_0_9"/>
<dbReference type="Proteomes" id="UP000006868">
    <property type="component" value="Plasmid pSC2"/>
</dbReference>
<organism evidence="1 2">
    <name type="scientific">Paenibacillus polymyxa (strain SC2)</name>
    <name type="common">Bacillus polymyxa</name>
    <dbReference type="NCBI Taxonomy" id="886882"/>
    <lineage>
        <taxon>Bacteria</taxon>
        <taxon>Bacillati</taxon>
        <taxon>Bacillota</taxon>
        <taxon>Bacilli</taxon>
        <taxon>Bacillales</taxon>
        <taxon>Paenibacillaceae</taxon>
        <taxon>Paenibacillus</taxon>
    </lineage>
</organism>
<accession>E3EJR3</accession>
<dbReference type="OrthoDB" id="9967157at2"/>
<proteinExistence type="predicted"/>
<dbReference type="AlphaFoldDB" id="E3EJR3"/>
<evidence type="ECO:0000313" key="2">
    <source>
        <dbReference type="Proteomes" id="UP000006868"/>
    </source>
</evidence>
<geneLocation type="plasmid" evidence="1 2">
    <name>pSC2</name>
</geneLocation>